<keyword evidence="7 11" id="KW-0521">NADP</keyword>
<evidence type="ECO:0000256" key="10">
    <source>
        <dbReference type="ARBA" id="ARBA00048793"/>
    </source>
</evidence>
<comment type="function">
    <text evidence="1 11">Catalyzes the NADPH-dependent reduction of ketopantoate into pantoic acid.</text>
</comment>
<feature type="domain" description="Ketopantoate reductase N-terminal" evidence="12">
    <location>
        <begin position="3"/>
        <end position="152"/>
    </location>
</feature>
<dbReference type="AlphaFoldDB" id="A0A4P8IKY5"/>
<dbReference type="SUPFAM" id="SSF51735">
    <property type="entry name" value="NAD(P)-binding Rossmann-fold domains"/>
    <property type="match status" value="1"/>
</dbReference>
<evidence type="ECO:0000256" key="3">
    <source>
        <dbReference type="ARBA" id="ARBA00007870"/>
    </source>
</evidence>
<evidence type="ECO:0000256" key="6">
    <source>
        <dbReference type="ARBA" id="ARBA00022655"/>
    </source>
</evidence>
<accession>A0A4P8IKY5</accession>
<keyword evidence="15" id="KW-1185">Reference proteome</keyword>
<dbReference type="InterPro" id="IPR036291">
    <property type="entry name" value="NAD(P)-bd_dom_sf"/>
</dbReference>
<dbReference type="GO" id="GO:0015940">
    <property type="term" value="P:pantothenate biosynthetic process"/>
    <property type="evidence" value="ECO:0007669"/>
    <property type="project" value="UniProtKB-UniPathway"/>
</dbReference>
<dbReference type="EMBL" id="CP040077">
    <property type="protein sequence ID" value="QCP49542.1"/>
    <property type="molecule type" value="Genomic_DNA"/>
</dbReference>
<evidence type="ECO:0000256" key="4">
    <source>
        <dbReference type="ARBA" id="ARBA00013014"/>
    </source>
</evidence>
<feature type="domain" description="Ketopantoate reductase C-terminal" evidence="13">
    <location>
        <begin position="179"/>
        <end position="304"/>
    </location>
</feature>
<dbReference type="FunFam" id="3.40.50.720:FF:000307">
    <property type="entry name" value="2-dehydropantoate 2-reductase"/>
    <property type="match status" value="1"/>
</dbReference>
<evidence type="ECO:0000256" key="7">
    <source>
        <dbReference type="ARBA" id="ARBA00022857"/>
    </source>
</evidence>
<dbReference type="InterPro" id="IPR008927">
    <property type="entry name" value="6-PGluconate_DH-like_C_sf"/>
</dbReference>
<keyword evidence="6 11" id="KW-0566">Pantothenate biosynthesis</keyword>
<dbReference type="OrthoDB" id="9796561at2"/>
<evidence type="ECO:0000256" key="2">
    <source>
        <dbReference type="ARBA" id="ARBA00004994"/>
    </source>
</evidence>
<proteinExistence type="inferred from homology"/>
<dbReference type="SUPFAM" id="SSF48179">
    <property type="entry name" value="6-phosphogluconate dehydrogenase C-terminal domain-like"/>
    <property type="match status" value="1"/>
</dbReference>
<dbReference type="FunFam" id="1.10.1040.10:FF:000017">
    <property type="entry name" value="2-dehydropantoate 2-reductase"/>
    <property type="match status" value="1"/>
</dbReference>
<evidence type="ECO:0000256" key="9">
    <source>
        <dbReference type="ARBA" id="ARBA00032024"/>
    </source>
</evidence>
<evidence type="ECO:0000313" key="15">
    <source>
        <dbReference type="Proteomes" id="UP000298656"/>
    </source>
</evidence>
<evidence type="ECO:0000256" key="8">
    <source>
        <dbReference type="ARBA" id="ARBA00023002"/>
    </source>
</evidence>
<dbReference type="GO" id="GO:0005737">
    <property type="term" value="C:cytoplasm"/>
    <property type="evidence" value="ECO:0007669"/>
    <property type="project" value="TreeGrafter"/>
</dbReference>
<evidence type="ECO:0000256" key="1">
    <source>
        <dbReference type="ARBA" id="ARBA00002919"/>
    </source>
</evidence>
<dbReference type="Pfam" id="PF08546">
    <property type="entry name" value="ApbA_C"/>
    <property type="match status" value="1"/>
</dbReference>
<dbReference type="Gene3D" id="3.40.50.720">
    <property type="entry name" value="NAD(P)-binding Rossmann-like Domain"/>
    <property type="match status" value="1"/>
</dbReference>
<dbReference type="KEGG" id="tvl:FAZ95_10370"/>
<dbReference type="Pfam" id="PF02558">
    <property type="entry name" value="ApbA"/>
    <property type="match status" value="1"/>
</dbReference>
<dbReference type="InterPro" id="IPR013328">
    <property type="entry name" value="6PGD_dom2"/>
</dbReference>
<dbReference type="GO" id="GO:0008677">
    <property type="term" value="F:2-dehydropantoate 2-reductase activity"/>
    <property type="evidence" value="ECO:0007669"/>
    <property type="project" value="UniProtKB-EC"/>
</dbReference>
<dbReference type="NCBIfam" id="NF005094">
    <property type="entry name" value="PRK06522.2-5"/>
    <property type="match status" value="1"/>
</dbReference>
<organism evidence="14 15">
    <name type="scientific">Trinickia violacea</name>
    <dbReference type="NCBI Taxonomy" id="2571746"/>
    <lineage>
        <taxon>Bacteria</taxon>
        <taxon>Pseudomonadati</taxon>
        <taxon>Pseudomonadota</taxon>
        <taxon>Betaproteobacteria</taxon>
        <taxon>Burkholderiales</taxon>
        <taxon>Burkholderiaceae</taxon>
        <taxon>Trinickia</taxon>
    </lineage>
</organism>
<dbReference type="InterPro" id="IPR003710">
    <property type="entry name" value="ApbA"/>
</dbReference>
<comment type="similarity">
    <text evidence="3 11">Belongs to the ketopantoate reductase family.</text>
</comment>
<dbReference type="Gene3D" id="1.10.1040.10">
    <property type="entry name" value="N-(1-d-carboxylethyl)-l-norvaline Dehydrogenase, domain 2"/>
    <property type="match status" value="1"/>
</dbReference>
<evidence type="ECO:0000256" key="5">
    <source>
        <dbReference type="ARBA" id="ARBA00019465"/>
    </source>
</evidence>
<reference evidence="14 15" key="1">
    <citation type="submission" date="2019-05" db="EMBL/GenBank/DDBJ databases">
        <title>Burkholderia sp. DHOD12, isolated from subtropical forest soil.</title>
        <authorList>
            <person name="Gao Z.-H."/>
            <person name="Qiu L.-H."/>
        </authorList>
    </citation>
    <scope>NUCLEOTIDE SEQUENCE [LARGE SCALE GENOMIC DNA]</scope>
    <source>
        <strain evidence="14 15">DHOD12</strain>
    </source>
</reference>
<dbReference type="Proteomes" id="UP000298656">
    <property type="component" value="Chromosome 1"/>
</dbReference>
<dbReference type="InterPro" id="IPR013332">
    <property type="entry name" value="KPR_N"/>
</dbReference>
<name>A0A4P8IKY5_9BURK</name>
<evidence type="ECO:0000256" key="11">
    <source>
        <dbReference type="RuleBase" id="RU362068"/>
    </source>
</evidence>
<evidence type="ECO:0000259" key="13">
    <source>
        <dbReference type="Pfam" id="PF08546"/>
    </source>
</evidence>
<dbReference type="PANTHER" id="PTHR21708">
    <property type="entry name" value="PROBABLE 2-DEHYDROPANTOATE 2-REDUCTASE"/>
    <property type="match status" value="1"/>
</dbReference>
<protein>
    <recommendedName>
        <fullName evidence="5 11">2-dehydropantoate 2-reductase</fullName>
        <ecNumber evidence="4 11">1.1.1.169</ecNumber>
    </recommendedName>
    <alternativeName>
        <fullName evidence="9 11">Ketopantoate reductase</fullName>
    </alternativeName>
</protein>
<dbReference type="UniPathway" id="UPA00028">
    <property type="reaction ID" value="UER00004"/>
</dbReference>
<dbReference type="RefSeq" id="WP_137332367.1">
    <property type="nucleotide sequence ID" value="NZ_CP040077.1"/>
</dbReference>
<comment type="pathway">
    <text evidence="2 11">Cofactor biosynthesis; (R)-pantothenate biosynthesis; (R)-pantoate from 3-methyl-2-oxobutanoate: step 2/2.</text>
</comment>
<evidence type="ECO:0000259" key="12">
    <source>
        <dbReference type="Pfam" id="PF02558"/>
    </source>
</evidence>
<dbReference type="EC" id="1.1.1.169" evidence="4 11"/>
<keyword evidence="8 11" id="KW-0560">Oxidoreductase</keyword>
<dbReference type="PANTHER" id="PTHR21708:SF26">
    <property type="entry name" value="2-DEHYDROPANTOATE 2-REDUCTASE"/>
    <property type="match status" value="1"/>
</dbReference>
<evidence type="ECO:0000313" key="14">
    <source>
        <dbReference type="EMBL" id="QCP49542.1"/>
    </source>
</evidence>
<dbReference type="NCBIfam" id="TIGR00745">
    <property type="entry name" value="apbA_panE"/>
    <property type="match status" value="1"/>
</dbReference>
<dbReference type="InterPro" id="IPR051402">
    <property type="entry name" value="KPR-Related"/>
</dbReference>
<gene>
    <name evidence="14" type="primary">panE</name>
    <name evidence="14" type="ORF">FAZ95_10370</name>
</gene>
<sequence>MRILVVGAGATGGYFGGRMALAGQDVTFLVREKRAEALKRSGLVIKSPKGDATLTKVQTVLADRIDAPYDLVLLSCKAYDLDNAIESFAPAVGPSTAILPLLNGMRHLDVLRERFGASSVLGGICLISATLDANRAIVQMTDMHAIGFGELDGRRSERVEAIAKALGAGGFDVDASETIVQQMWEKWVFLATLAATTCLFRATIGDILNAPDGHAAIAAVFAECSAIAQANGYPMRAPFAERTKGMLFGAGSPLSASMMRDIENGQRTEGDHVLGDLLARAHGASQVEGGLSVLRIAYNHVKAYEARRARTAAAASTAS</sequence>
<comment type="catalytic activity">
    <reaction evidence="10 11">
        <text>(R)-pantoate + NADP(+) = 2-dehydropantoate + NADPH + H(+)</text>
        <dbReference type="Rhea" id="RHEA:16233"/>
        <dbReference type="ChEBI" id="CHEBI:11561"/>
        <dbReference type="ChEBI" id="CHEBI:15378"/>
        <dbReference type="ChEBI" id="CHEBI:15980"/>
        <dbReference type="ChEBI" id="CHEBI:57783"/>
        <dbReference type="ChEBI" id="CHEBI:58349"/>
        <dbReference type="EC" id="1.1.1.169"/>
    </reaction>
</comment>
<dbReference type="InterPro" id="IPR013752">
    <property type="entry name" value="KPA_reductase"/>
</dbReference>